<feature type="transmembrane region" description="Helical" evidence="1">
    <location>
        <begin position="108"/>
        <end position="127"/>
    </location>
</feature>
<dbReference type="SUPFAM" id="SSF51735">
    <property type="entry name" value="NAD(P)-binding Rossmann-fold domains"/>
    <property type="match status" value="1"/>
</dbReference>
<name>A0A160TJY4_9ZZZZ</name>
<keyword evidence="4" id="KW-0132">Cell division</keyword>
<dbReference type="EMBL" id="CZQE01000161">
    <property type="protein sequence ID" value="CUS44608.1"/>
    <property type="molecule type" value="Genomic_DNA"/>
</dbReference>
<dbReference type="GO" id="GO:0051301">
    <property type="term" value="P:cell division"/>
    <property type="evidence" value="ECO:0007669"/>
    <property type="project" value="UniProtKB-KW"/>
</dbReference>
<dbReference type="NCBIfam" id="TIGR01777">
    <property type="entry name" value="yfcH"/>
    <property type="match status" value="1"/>
</dbReference>
<proteinExistence type="predicted"/>
<evidence type="ECO:0000256" key="1">
    <source>
        <dbReference type="SAM" id="Phobius"/>
    </source>
</evidence>
<evidence type="ECO:0000259" key="2">
    <source>
        <dbReference type="Pfam" id="PF01370"/>
    </source>
</evidence>
<accession>A0A160TJY4</accession>
<organism evidence="4">
    <name type="scientific">hydrothermal vent metagenome</name>
    <dbReference type="NCBI Taxonomy" id="652676"/>
    <lineage>
        <taxon>unclassified sequences</taxon>
        <taxon>metagenomes</taxon>
        <taxon>ecological metagenomes</taxon>
    </lineage>
</organism>
<gene>
    <name evidence="4" type="ORF">MGWOODY_Smn1935</name>
</gene>
<evidence type="ECO:0000259" key="3">
    <source>
        <dbReference type="Pfam" id="PF08338"/>
    </source>
</evidence>
<keyword evidence="1" id="KW-0812">Transmembrane</keyword>
<dbReference type="PANTHER" id="PTHR11092:SF0">
    <property type="entry name" value="EPIMERASE FAMILY PROTEIN SDR39U1"/>
    <property type="match status" value="1"/>
</dbReference>
<evidence type="ECO:0000313" key="4">
    <source>
        <dbReference type="EMBL" id="CUS44608.1"/>
    </source>
</evidence>
<dbReference type="InterPro" id="IPR013549">
    <property type="entry name" value="DUF1731"/>
</dbReference>
<dbReference type="InterPro" id="IPR036291">
    <property type="entry name" value="NAD(P)-bd_dom_sf"/>
</dbReference>
<dbReference type="InterPro" id="IPR010099">
    <property type="entry name" value="SDR39U1"/>
</dbReference>
<dbReference type="Gene3D" id="3.40.50.720">
    <property type="entry name" value="NAD(P)-binding Rossmann-like Domain"/>
    <property type="match status" value="1"/>
</dbReference>
<keyword evidence="4" id="KW-0131">Cell cycle</keyword>
<keyword evidence="1" id="KW-1133">Transmembrane helix</keyword>
<feature type="transmembrane region" description="Helical" evidence="1">
    <location>
        <begin position="6"/>
        <end position="23"/>
    </location>
</feature>
<dbReference type="InterPro" id="IPR001509">
    <property type="entry name" value="Epimerase_deHydtase"/>
</dbReference>
<sequence>MNDPVFVALLLLQIAMGGFDTLYHHELTLRLPWKPGQATELRLHGARNLIYALVFLALGWTELHGVPALVLLAALAVETGITLWDFVEEDRIRALPASERVTHTLLTLNYGVLLAMLVPVLIGRTSLPDAIVLHGHGAVSILLTIAAAGVVISGVRDLLAATRNERLGDGPAAELAQALPRRQAVLVTGGTGFLGSRLVATLVEAGHNVTVLTRNPGHALGLATPVRIVTDLAALPNDFRCDVAINLAGEPIAGGRWTAARRRRIVESRLDATRALGMLFERLDRRPAVLVSGSAIGFYGIDDGTILDETVARGRGFAADVCAAWEAAAMRAAGAGTRVVLLRTGLVLASSGGMLGGLLPIFEFGLGGPIGTGRQVMSWIHRDDLVRLIVAAAADPEISGPLNATAPNPVSNGDFARAVGRALGRPAILPLPALPLRLLLGDLAGELMLGGQKVLPVKAVFHGFRFRYPRLDDALATILGGPAPRKATVLHPFREARLLH</sequence>
<feature type="domain" description="DUF1731" evidence="3">
    <location>
        <begin position="431"/>
        <end position="477"/>
    </location>
</feature>
<feature type="transmembrane region" description="Helical" evidence="1">
    <location>
        <begin position="133"/>
        <end position="155"/>
    </location>
</feature>
<protein>
    <submittedName>
        <fullName evidence="4">Cell division inhibitor</fullName>
    </submittedName>
</protein>
<keyword evidence="1" id="KW-0472">Membrane</keyword>
<dbReference type="Pfam" id="PF08338">
    <property type="entry name" value="DUF1731"/>
    <property type="match status" value="1"/>
</dbReference>
<reference evidence="4" key="1">
    <citation type="submission" date="2015-10" db="EMBL/GenBank/DDBJ databases">
        <authorList>
            <person name="Gilbert D.G."/>
        </authorList>
    </citation>
    <scope>NUCLEOTIDE SEQUENCE</scope>
</reference>
<dbReference type="AlphaFoldDB" id="A0A160TJY4"/>
<dbReference type="Pfam" id="PF01370">
    <property type="entry name" value="Epimerase"/>
    <property type="match status" value="1"/>
</dbReference>
<dbReference type="PANTHER" id="PTHR11092">
    <property type="entry name" value="SUGAR NUCLEOTIDE EPIMERASE RELATED"/>
    <property type="match status" value="1"/>
</dbReference>
<feature type="domain" description="NAD-dependent epimerase/dehydratase" evidence="2">
    <location>
        <begin position="185"/>
        <end position="397"/>
    </location>
</feature>